<proteinExistence type="predicted"/>
<dbReference type="EMBL" id="JAFVMF010000006">
    <property type="protein sequence ID" value="MBO1359552.1"/>
    <property type="molecule type" value="Genomic_DNA"/>
</dbReference>
<evidence type="ECO:0000313" key="2">
    <source>
        <dbReference type="Proteomes" id="UP000664771"/>
    </source>
</evidence>
<gene>
    <name evidence="1" type="ORF">J2D73_07045</name>
</gene>
<accession>A0ABS3LUF5</accession>
<dbReference type="Pfam" id="PF10127">
    <property type="entry name" value="RlaP"/>
    <property type="match status" value="1"/>
</dbReference>
<comment type="caution">
    <text evidence="1">The sequence shown here is derived from an EMBL/GenBank/DDBJ whole genome shotgun (WGS) entry which is preliminary data.</text>
</comment>
<sequence>MSDAGAVDPKICQIVRQSLPQIESAFGVRILRATEAGPRGYGAGSLDTPHDVQFAYVRKVDWYLRLTPGAEKISLPVSPELNMTGSDIRGVLRSAQSGDFEALLNLAQGDVYFDRPEGWSECAGLITPENTRASDFLRLRNRAVTRSRSWGFGTDQDFAEFFDVVYCLLRARWRADRSDSLPEGIAPLIEGLEDDLRADIHKLLNAKREKAETAVVPPLPRIQIFMDSEMQRLADVSMPAPAGVASEPFDQIFSSLVRNFG</sequence>
<keyword evidence="2" id="KW-1185">Reference proteome</keyword>
<name>A0ABS3LUF5_9PROT</name>
<protein>
    <submittedName>
        <fullName evidence="1">Nucleotidyltransferase domain-containing protein</fullName>
    </submittedName>
</protein>
<dbReference type="Proteomes" id="UP000664771">
    <property type="component" value="Unassembled WGS sequence"/>
</dbReference>
<organism evidence="1 2">
    <name type="scientific">Acetobacter sacchari</name>
    <dbReference type="NCBI Taxonomy" id="2661687"/>
    <lineage>
        <taxon>Bacteria</taxon>
        <taxon>Pseudomonadati</taxon>
        <taxon>Pseudomonadota</taxon>
        <taxon>Alphaproteobacteria</taxon>
        <taxon>Acetobacterales</taxon>
        <taxon>Acetobacteraceae</taxon>
        <taxon>Acetobacter</taxon>
    </lineage>
</organism>
<evidence type="ECO:0000313" key="1">
    <source>
        <dbReference type="EMBL" id="MBO1359552.1"/>
    </source>
</evidence>
<reference evidence="1 2" key="1">
    <citation type="submission" date="2021-03" db="EMBL/GenBank/DDBJ databases">
        <title>The complete genome sequence of Acetobacter sacchari TBRC 11175.</title>
        <authorList>
            <person name="Charoenyingcharoen P."/>
            <person name="Yukphan P."/>
        </authorList>
    </citation>
    <scope>NUCLEOTIDE SEQUENCE [LARGE SCALE GENOMIC DNA]</scope>
    <source>
        <strain evidence="1 2">TBRC 11175</strain>
    </source>
</reference>
<dbReference type="InterPro" id="IPR018775">
    <property type="entry name" value="RlaP"/>
</dbReference>